<reference evidence="2" key="1">
    <citation type="submission" date="2023-11" db="EMBL/GenBank/DDBJ databases">
        <title>Genome assemblies of two species of porcelain crab, Petrolisthes cinctipes and Petrolisthes manimaculis (Anomura: Porcellanidae).</title>
        <authorList>
            <person name="Angst P."/>
        </authorList>
    </citation>
    <scope>NUCLEOTIDE SEQUENCE</scope>
    <source>
        <strain evidence="2">PB745_02</strain>
        <tissue evidence="2">Gill</tissue>
    </source>
</reference>
<evidence type="ECO:0000256" key="1">
    <source>
        <dbReference type="SAM" id="MobiDB-lite"/>
    </source>
</evidence>
<proteinExistence type="predicted"/>
<comment type="caution">
    <text evidence="2">The sequence shown here is derived from an EMBL/GenBank/DDBJ whole genome shotgun (WGS) entry which is preliminary data.</text>
</comment>
<organism evidence="2 3">
    <name type="scientific">Petrolisthes manimaculis</name>
    <dbReference type="NCBI Taxonomy" id="1843537"/>
    <lineage>
        <taxon>Eukaryota</taxon>
        <taxon>Metazoa</taxon>
        <taxon>Ecdysozoa</taxon>
        <taxon>Arthropoda</taxon>
        <taxon>Crustacea</taxon>
        <taxon>Multicrustacea</taxon>
        <taxon>Malacostraca</taxon>
        <taxon>Eumalacostraca</taxon>
        <taxon>Eucarida</taxon>
        <taxon>Decapoda</taxon>
        <taxon>Pleocyemata</taxon>
        <taxon>Anomura</taxon>
        <taxon>Galatheoidea</taxon>
        <taxon>Porcellanidae</taxon>
        <taxon>Petrolisthes</taxon>
    </lineage>
</organism>
<dbReference type="EMBL" id="JAWZYT010003495">
    <property type="protein sequence ID" value="KAK4298129.1"/>
    <property type="molecule type" value="Genomic_DNA"/>
</dbReference>
<sequence length="111" mass="12001">MTQASTTPTQGMNGLTYCINHTYSPHPTPTPAPLTPPTPVPLNPSTPVPLNPSTPVPLIPHLHSSPHTYTPYPTPTLLTPHLLPSPHTYTCTLFLTSMSIQYTLQYPCSSS</sequence>
<name>A0AAE1TWW9_9EUCA</name>
<dbReference type="Proteomes" id="UP001292094">
    <property type="component" value="Unassembled WGS sequence"/>
</dbReference>
<evidence type="ECO:0000313" key="2">
    <source>
        <dbReference type="EMBL" id="KAK4298129.1"/>
    </source>
</evidence>
<dbReference type="AlphaFoldDB" id="A0AAE1TWW9"/>
<gene>
    <name evidence="2" type="ORF">Pmani_029500</name>
</gene>
<evidence type="ECO:0000313" key="3">
    <source>
        <dbReference type="Proteomes" id="UP001292094"/>
    </source>
</evidence>
<protein>
    <submittedName>
        <fullName evidence="2">Uncharacterized protein</fullName>
    </submittedName>
</protein>
<accession>A0AAE1TWW9</accession>
<feature type="region of interest" description="Disordered" evidence="1">
    <location>
        <begin position="28"/>
        <end position="62"/>
    </location>
</feature>
<keyword evidence="3" id="KW-1185">Reference proteome</keyword>
<feature type="compositionally biased region" description="Pro residues" evidence="1">
    <location>
        <begin position="28"/>
        <end position="58"/>
    </location>
</feature>